<gene>
    <name evidence="1" type="ORF">BaRGS_00008932</name>
</gene>
<dbReference type="AlphaFoldDB" id="A0ABD0LJZ9"/>
<comment type="caution">
    <text evidence="1">The sequence shown here is derived from an EMBL/GenBank/DDBJ whole genome shotgun (WGS) entry which is preliminary data.</text>
</comment>
<sequence>MELTVFVRSTYSLVLCHSMVWLGYLNCGKPVISQVIQFSAAVAVPPVPAELSRAVLIFVSCCRMQRRHQSAVKSVPVILSGPDTVGVTVTDPQRRISYFPPGSLRSKCMHC</sequence>
<organism evidence="1 2">
    <name type="scientific">Batillaria attramentaria</name>
    <dbReference type="NCBI Taxonomy" id="370345"/>
    <lineage>
        <taxon>Eukaryota</taxon>
        <taxon>Metazoa</taxon>
        <taxon>Spiralia</taxon>
        <taxon>Lophotrochozoa</taxon>
        <taxon>Mollusca</taxon>
        <taxon>Gastropoda</taxon>
        <taxon>Caenogastropoda</taxon>
        <taxon>Sorbeoconcha</taxon>
        <taxon>Cerithioidea</taxon>
        <taxon>Batillariidae</taxon>
        <taxon>Batillaria</taxon>
    </lineage>
</organism>
<evidence type="ECO:0008006" key="3">
    <source>
        <dbReference type="Google" id="ProtNLM"/>
    </source>
</evidence>
<protein>
    <recommendedName>
        <fullName evidence="3">Secreted protein</fullName>
    </recommendedName>
</protein>
<accession>A0ABD0LJZ9</accession>
<dbReference type="EMBL" id="JACVVK020000041">
    <property type="protein sequence ID" value="KAK7499841.1"/>
    <property type="molecule type" value="Genomic_DNA"/>
</dbReference>
<reference evidence="1 2" key="1">
    <citation type="journal article" date="2023" name="Sci. Data">
        <title>Genome assembly of the Korean intertidal mud-creeper Batillaria attramentaria.</title>
        <authorList>
            <person name="Patra A.K."/>
            <person name="Ho P.T."/>
            <person name="Jun S."/>
            <person name="Lee S.J."/>
            <person name="Kim Y."/>
            <person name="Won Y.J."/>
        </authorList>
    </citation>
    <scope>NUCLEOTIDE SEQUENCE [LARGE SCALE GENOMIC DNA]</scope>
    <source>
        <strain evidence="1">Wonlab-2016</strain>
    </source>
</reference>
<proteinExistence type="predicted"/>
<name>A0ABD0LJZ9_9CAEN</name>
<dbReference type="Proteomes" id="UP001519460">
    <property type="component" value="Unassembled WGS sequence"/>
</dbReference>
<evidence type="ECO:0000313" key="1">
    <source>
        <dbReference type="EMBL" id="KAK7499841.1"/>
    </source>
</evidence>
<keyword evidence="2" id="KW-1185">Reference proteome</keyword>
<evidence type="ECO:0000313" key="2">
    <source>
        <dbReference type="Proteomes" id="UP001519460"/>
    </source>
</evidence>